<comment type="caution">
    <text evidence="7">The sequence shown here is derived from an EMBL/GenBank/DDBJ whole genome shotgun (WGS) entry which is preliminary data.</text>
</comment>
<proteinExistence type="inferred from homology"/>
<dbReference type="EMBL" id="WNEG01000065">
    <property type="protein sequence ID" value="NMG83234.1"/>
    <property type="molecule type" value="Genomic_DNA"/>
</dbReference>
<dbReference type="HAMAP" id="MF_01600">
    <property type="entry name" value="UPF0182"/>
    <property type="match status" value="1"/>
</dbReference>
<evidence type="ECO:0000256" key="1">
    <source>
        <dbReference type="ARBA" id="ARBA00022475"/>
    </source>
</evidence>
<accession>A0A848DA71</accession>
<feature type="transmembrane region" description="Helical" evidence="5">
    <location>
        <begin position="12"/>
        <end position="35"/>
    </location>
</feature>
<dbReference type="InterPro" id="IPR005372">
    <property type="entry name" value="UPF0182"/>
</dbReference>
<feature type="transmembrane region" description="Helical" evidence="5">
    <location>
        <begin position="219"/>
        <end position="244"/>
    </location>
</feature>
<feature type="coiled-coil region" evidence="6">
    <location>
        <begin position="868"/>
        <end position="910"/>
    </location>
</feature>
<protein>
    <recommendedName>
        <fullName evidence="5">UPF0182 protein GIS02_03380</fullName>
    </recommendedName>
</protein>
<keyword evidence="6" id="KW-0175">Coiled coil</keyword>
<sequence length="914" mass="104497">MTNNKPTPIGTLPKILFLIAIILFFGVSTLSRFVVDYKWFGSIGYSQVFVVTFTTKLLLFVIGFLVCISVLFFAWNRFKKIILATTATFTPIWATWEQVPKEYIDVTPETPTKTVIKSIKTHIGIAFLIISLFAGLNLSSKWSTVLLYFNKSPFGSTDPVFGKDIGFYVFSLPFFHAVLNYLLGVFVLVSLLLILAYLSFNWQLVTKRVPLNLRLPLMFVFLLLAVKVYLLRFSILYSTTGIVYGAGYVDVNINQYIPLIISLVFLAAGIAIAVLPLVSSKGLSTKMPIAAVVLIIAISFVGGGAAWFVQEFKVSPNEIVLEEPFIEYNIDLTNKAYGLTNIKEQVYPISYNLTTDDIIDSPTINNVRLWDHQPLLTTFRQRQEIRTYYGFDDVVVDRYHINGELTQVWMSLREMLPGRLQGAADTWINKHLIYTHGIGVVVAPVNDVDNQGLPRMIIKDIPPKIETTDIIITQPRIYYGKQTNYYIITNSNREEFDYPEGDQNKYTTYQGTGGIPLTATNKLFLSLALGEIKLYTSEYITENSKLHLYRNINERVEKVTPYLLFDSVPHAFISDDGRICWMLSGFTTSNRYPYAEPTQFKGKRFNYISDSVKAVIDTYNGTTTYYIIKDDPILKAYAKIYPEIFKPLDAMPEDVKAHLRYSEDLFSIQTRIYATYHMKTPEVFYNKEDLWEIPTEKYEASVVRVQPYNVLFQLNGELSFVTMLPFTPVNRDNMISWMAVKQDLPDYGEITVFKFTKEEQIYGPSQIEARIDQDEDISKDLTLWGQSGSRVIRGNLLVIPFKNSILYIEPLYLAAETGSIPELKRVIVFYNNSVAMERTLEQALNKVLGYKKIAIPAEMSVSEYTGMNELLEQTIQHYEIATDALTNQDLETYGREMKTVDKLLQELKKQIEED</sequence>
<evidence type="ECO:0000256" key="6">
    <source>
        <dbReference type="SAM" id="Coils"/>
    </source>
</evidence>
<keyword evidence="2 5" id="KW-0812">Transmembrane</keyword>
<evidence type="ECO:0000256" key="5">
    <source>
        <dbReference type="HAMAP-Rule" id="MF_01600"/>
    </source>
</evidence>
<name>A0A848DA71_9EURY</name>
<evidence type="ECO:0000313" key="7">
    <source>
        <dbReference type="EMBL" id="NMG83234.1"/>
    </source>
</evidence>
<dbReference type="AlphaFoldDB" id="A0A848DA71"/>
<keyword evidence="1 5" id="KW-1003">Cell membrane</keyword>
<dbReference type="PANTHER" id="PTHR39344">
    <property type="entry name" value="UPF0182 PROTEIN SLL1060"/>
    <property type="match status" value="1"/>
</dbReference>
<comment type="subcellular location">
    <subcellularLocation>
        <location evidence="5">Cell membrane</location>
        <topology evidence="5">Multi-pass membrane protein</topology>
    </subcellularLocation>
</comment>
<evidence type="ECO:0000256" key="3">
    <source>
        <dbReference type="ARBA" id="ARBA00022989"/>
    </source>
</evidence>
<dbReference type="PANTHER" id="PTHR39344:SF1">
    <property type="entry name" value="UPF0182 PROTEIN SLL1060"/>
    <property type="match status" value="1"/>
</dbReference>
<comment type="similarity">
    <text evidence="5">Belongs to the UPF0182 family.</text>
</comment>
<keyword evidence="4 5" id="KW-0472">Membrane</keyword>
<dbReference type="Pfam" id="PF03699">
    <property type="entry name" value="UPF0182"/>
    <property type="match status" value="1"/>
</dbReference>
<organism evidence="7 8">
    <name type="scientific">Candidatus Ethanoperedens thermophilum</name>
    <dbReference type="NCBI Taxonomy" id="2766897"/>
    <lineage>
        <taxon>Archaea</taxon>
        <taxon>Methanobacteriati</taxon>
        <taxon>Methanobacteriota</taxon>
        <taxon>Stenosarchaea group</taxon>
        <taxon>Methanomicrobia</taxon>
        <taxon>Methanosarcinales</taxon>
        <taxon>Methanosarcinales incertae sedis</taxon>
        <taxon>GOM Arc I cluster</taxon>
        <taxon>Candidatus Ethanoperedens</taxon>
    </lineage>
</organism>
<feature type="transmembrane region" description="Helical" evidence="5">
    <location>
        <begin position="123"/>
        <end position="145"/>
    </location>
</feature>
<dbReference type="Proteomes" id="UP000606580">
    <property type="component" value="Unassembled WGS sequence"/>
</dbReference>
<gene>
    <name evidence="7" type="ORF">GIS02_03380</name>
</gene>
<evidence type="ECO:0000256" key="4">
    <source>
        <dbReference type="ARBA" id="ARBA00023136"/>
    </source>
</evidence>
<dbReference type="GO" id="GO:0005576">
    <property type="term" value="C:extracellular region"/>
    <property type="evidence" value="ECO:0007669"/>
    <property type="project" value="TreeGrafter"/>
</dbReference>
<keyword evidence="3 5" id="KW-1133">Transmembrane helix</keyword>
<feature type="transmembrane region" description="Helical" evidence="5">
    <location>
        <begin position="165"/>
        <end position="198"/>
    </location>
</feature>
<dbReference type="GO" id="GO:0005886">
    <property type="term" value="C:plasma membrane"/>
    <property type="evidence" value="ECO:0007669"/>
    <property type="project" value="UniProtKB-SubCell"/>
</dbReference>
<evidence type="ECO:0000256" key="2">
    <source>
        <dbReference type="ARBA" id="ARBA00022692"/>
    </source>
</evidence>
<feature type="transmembrane region" description="Helical" evidence="5">
    <location>
        <begin position="256"/>
        <end position="277"/>
    </location>
</feature>
<feature type="transmembrane region" description="Helical" evidence="5">
    <location>
        <begin position="289"/>
        <end position="309"/>
    </location>
</feature>
<feature type="transmembrane region" description="Helical" evidence="5">
    <location>
        <begin position="55"/>
        <end position="75"/>
    </location>
</feature>
<evidence type="ECO:0000313" key="8">
    <source>
        <dbReference type="Proteomes" id="UP000606580"/>
    </source>
</evidence>
<reference evidence="7" key="1">
    <citation type="journal article" date="2020" name="MBio">
        <title>'Candidatus Ethanoperedens,' a Thermophilic Genus of Archaea Mediating the Anaerobic Oxidation of Ethane.</title>
        <authorList>
            <person name="Hahn C.J."/>
            <person name="Laso-Perez R."/>
            <person name="Vulcano F."/>
            <person name="Vaziourakis K.M."/>
            <person name="Stokke R."/>
            <person name="Steen I.H."/>
            <person name="Teske A."/>
            <person name="Boetius A."/>
            <person name="Liebeke M."/>
            <person name="Amann R."/>
            <person name="Knittel K."/>
            <person name="Wegener G."/>
        </authorList>
    </citation>
    <scope>NUCLEOTIDE SEQUENCE</scope>
    <source>
        <strain evidence="7">GoM-Arc1-LC-WB58</strain>
    </source>
</reference>